<dbReference type="Gene3D" id="1.10.405.20">
    <property type="match status" value="1"/>
</dbReference>
<dbReference type="EMBL" id="JACHHT010000001">
    <property type="protein sequence ID" value="MBB6520089.1"/>
    <property type="molecule type" value="Genomic_DNA"/>
</dbReference>
<dbReference type="InParanoid" id="A0A7X0JPV3"/>
<dbReference type="InterPro" id="IPR050464">
    <property type="entry name" value="Zeta_carotene_desat/Oxidored"/>
</dbReference>
<organism evidence="2 3">
    <name type="scientific">Pseudoteredinibacter isoporae</name>
    <dbReference type="NCBI Taxonomy" id="570281"/>
    <lineage>
        <taxon>Bacteria</taxon>
        <taxon>Pseudomonadati</taxon>
        <taxon>Pseudomonadota</taxon>
        <taxon>Gammaproteobacteria</taxon>
        <taxon>Cellvibrionales</taxon>
        <taxon>Cellvibrionaceae</taxon>
        <taxon>Pseudoteredinibacter</taxon>
    </lineage>
</organism>
<dbReference type="Proteomes" id="UP000528457">
    <property type="component" value="Unassembled WGS sequence"/>
</dbReference>
<evidence type="ECO:0000313" key="3">
    <source>
        <dbReference type="Proteomes" id="UP000528457"/>
    </source>
</evidence>
<evidence type="ECO:0000259" key="1">
    <source>
        <dbReference type="Pfam" id="PF01593"/>
    </source>
</evidence>
<proteinExistence type="predicted"/>
<dbReference type="RefSeq" id="WP_166852286.1">
    <property type="nucleotide sequence ID" value="NZ_JAAONY010000001.1"/>
</dbReference>
<dbReference type="PANTHER" id="PTHR42923:SF17">
    <property type="entry name" value="AMINE OXIDASE DOMAIN-CONTAINING PROTEIN"/>
    <property type="match status" value="1"/>
</dbReference>
<reference evidence="2 3" key="1">
    <citation type="submission" date="2020-08" db="EMBL/GenBank/DDBJ databases">
        <title>Genomic Encyclopedia of Type Strains, Phase IV (KMG-IV): sequencing the most valuable type-strain genomes for metagenomic binning, comparative biology and taxonomic classification.</title>
        <authorList>
            <person name="Goeker M."/>
        </authorList>
    </citation>
    <scope>NUCLEOTIDE SEQUENCE [LARGE SCALE GENOMIC DNA]</scope>
    <source>
        <strain evidence="2 3">DSM 22368</strain>
    </source>
</reference>
<dbReference type="Pfam" id="PF01593">
    <property type="entry name" value="Amino_oxidase"/>
    <property type="match status" value="1"/>
</dbReference>
<dbReference type="Gene3D" id="3.30.70.1990">
    <property type="match status" value="1"/>
</dbReference>
<dbReference type="GO" id="GO:0016491">
    <property type="term" value="F:oxidoreductase activity"/>
    <property type="evidence" value="ECO:0007669"/>
    <property type="project" value="InterPro"/>
</dbReference>
<sequence length="443" mass="50257">MSKKIAVIGSGITGLSCAWLLSQRYQVSLYEKDDRLGGHSNTVEVDSSIGKLPVDTGFIVYNERNYPNLMALFDHLGVKTQACSMSFSVSNHQMEYAGGEGLSGIFAQSANSLRPEFWRMLVDIIRFYRRMSDEEQSVPNDISLGELLEQQKLSRSFIYNHLLPMGAAIWSTPMDKMLEYSASSFIEFCRNHGLLQLANRPQWHSVVGGSREYVKRIIDEYQGELLCNRAVKSVRRLGGRVLIEDWQGNREDYDELVMACHPDQSLKLLNDASEEESRLLRLFQYQRNRAILHSDESLMPKSKSAWAAWNYLSDGASEVSVSYWMNKLQHLECPEAMIVSLNPLEMPDEDKIHASFLYDHPMFNNDTKQAQTELWNIQGHNNTWFCGAWCGHGFHEDGLQSGLIVAEALGGLSRPWSDDGAKWNARIPLPDSWRKTSASIEAA</sequence>
<comment type="caution">
    <text evidence="2">The sequence shown here is derived from an EMBL/GenBank/DDBJ whole genome shotgun (WGS) entry which is preliminary data.</text>
</comment>
<dbReference type="PANTHER" id="PTHR42923">
    <property type="entry name" value="PROTOPORPHYRINOGEN OXIDASE"/>
    <property type="match status" value="1"/>
</dbReference>
<protein>
    <submittedName>
        <fullName evidence="2">Putative NAD/FAD-binding protein</fullName>
    </submittedName>
</protein>
<feature type="domain" description="Amine oxidase" evidence="1">
    <location>
        <begin position="12"/>
        <end position="286"/>
    </location>
</feature>
<dbReference type="AlphaFoldDB" id="A0A7X0JPV3"/>
<dbReference type="InterPro" id="IPR036188">
    <property type="entry name" value="FAD/NAD-bd_sf"/>
</dbReference>
<dbReference type="SUPFAM" id="SSF51905">
    <property type="entry name" value="FAD/NAD(P)-binding domain"/>
    <property type="match status" value="1"/>
</dbReference>
<dbReference type="InterPro" id="IPR002937">
    <property type="entry name" value="Amino_oxidase"/>
</dbReference>
<evidence type="ECO:0000313" key="2">
    <source>
        <dbReference type="EMBL" id="MBB6520089.1"/>
    </source>
</evidence>
<gene>
    <name evidence="2" type="ORF">HNR48_000367</name>
</gene>
<keyword evidence="3" id="KW-1185">Reference proteome</keyword>
<dbReference type="PROSITE" id="PS51257">
    <property type="entry name" value="PROKAR_LIPOPROTEIN"/>
    <property type="match status" value="1"/>
</dbReference>
<accession>A0A7X0JPV3</accession>
<name>A0A7X0JPV3_9GAMM</name>
<dbReference type="Gene3D" id="3.50.50.60">
    <property type="entry name" value="FAD/NAD(P)-binding domain"/>
    <property type="match status" value="1"/>
</dbReference>